<proteinExistence type="predicted"/>
<organism evidence="1 2">
    <name type="scientific">Kwoniella shivajii</name>
    <dbReference type="NCBI Taxonomy" id="564305"/>
    <lineage>
        <taxon>Eukaryota</taxon>
        <taxon>Fungi</taxon>
        <taxon>Dikarya</taxon>
        <taxon>Basidiomycota</taxon>
        <taxon>Agaricomycotina</taxon>
        <taxon>Tremellomycetes</taxon>
        <taxon>Tremellales</taxon>
        <taxon>Cryptococcaceae</taxon>
        <taxon>Kwoniella</taxon>
    </lineage>
</organism>
<dbReference type="EMBL" id="CP141882">
    <property type="protein sequence ID" value="WRT64487.1"/>
    <property type="molecule type" value="Genomic_DNA"/>
</dbReference>
<accession>A0ABZ1CT09</accession>
<sequence length="398" mass="45070">MSNLPDSTHYPDTEEGNTVDYEHCLGRYNDLVAIAHTHPHLTFPDDPLIDESKVQYNRPSIDMLNGMMEANRRFIARLNTKFKPPSYLSRLGFSVDTLVSELRDEDLVKDMVASAVTGSGMSQTEAQSTIDDVIQTVEGVRDNDKARMTTASIEEFEMVSELLEKSGKDNSLLNLIKSTYRFPTDKIKSFRTIIDVIPPPGRKDSEMDYSDVYNADLDKTLKGNCSKLRSGLISLQNFVPGTQYVGTPSSMNMQETISNIKQRATNRKAELNDVTEVLDQITSDNSIYHNLCESSKLARKLLKSQAFEDWHSYEKDASEKVVNEEQRTLTRWFLEDLENPSICTVKSYLSPQVKEGLEYLRGVNYQSRGAVQSIYTLMNKASKVYTDSLATHTEWSCI</sequence>
<dbReference type="Proteomes" id="UP001329825">
    <property type="component" value="Chromosome 2"/>
</dbReference>
<dbReference type="GeneID" id="87953550"/>
<gene>
    <name evidence="1" type="ORF">IL334_001419</name>
</gene>
<keyword evidence="2" id="KW-1185">Reference proteome</keyword>
<protein>
    <submittedName>
        <fullName evidence="1">Uncharacterized protein</fullName>
    </submittedName>
</protein>
<name>A0ABZ1CT09_9TREE</name>
<dbReference type="RefSeq" id="XP_062789227.1">
    <property type="nucleotide sequence ID" value="XM_062933176.1"/>
</dbReference>
<evidence type="ECO:0000313" key="1">
    <source>
        <dbReference type="EMBL" id="WRT64487.1"/>
    </source>
</evidence>
<reference evidence="1 2" key="1">
    <citation type="submission" date="2024-01" db="EMBL/GenBank/DDBJ databases">
        <title>Comparative genomics of Cryptococcus and Kwoniella reveals pathogenesis evolution and contrasting modes of karyotype evolution via chromosome fusion or intercentromeric recombination.</title>
        <authorList>
            <person name="Coelho M.A."/>
            <person name="David-Palma M."/>
            <person name="Shea T."/>
            <person name="Bowers K."/>
            <person name="McGinley-Smith S."/>
            <person name="Mohammad A.W."/>
            <person name="Gnirke A."/>
            <person name="Yurkov A.M."/>
            <person name="Nowrousian M."/>
            <person name="Sun S."/>
            <person name="Cuomo C.A."/>
            <person name="Heitman J."/>
        </authorList>
    </citation>
    <scope>NUCLEOTIDE SEQUENCE [LARGE SCALE GENOMIC DNA]</scope>
    <source>
        <strain evidence="1">CBS 11374</strain>
    </source>
</reference>
<evidence type="ECO:0000313" key="2">
    <source>
        <dbReference type="Proteomes" id="UP001329825"/>
    </source>
</evidence>